<reference evidence="2 3" key="1">
    <citation type="submission" date="2020-12" db="EMBL/GenBank/DDBJ databases">
        <title>FDA dAtabase for Regulatory Grade micrObial Sequences (FDA-ARGOS): Supporting development and validation of Infectious Disease Dx tests.</title>
        <authorList>
            <person name="Sproer C."/>
            <person name="Gronow S."/>
            <person name="Severitt S."/>
            <person name="Schroder I."/>
            <person name="Tallon L."/>
            <person name="Sadzewicz L."/>
            <person name="Zhao X."/>
            <person name="Boylan J."/>
            <person name="Ott S."/>
            <person name="Bowen H."/>
            <person name="Vavikolanu K."/>
            <person name="Mehta A."/>
            <person name="Aluvathingal J."/>
            <person name="Nadendla S."/>
            <person name="Lowell S."/>
            <person name="Myers T."/>
            <person name="Yan Y."/>
            <person name="Sichtig H."/>
        </authorList>
    </citation>
    <scope>NUCLEOTIDE SEQUENCE [LARGE SCALE GENOMIC DNA]</scope>
    <source>
        <strain evidence="2 3">FDAARGOS_1053</strain>
    </source>
</reference>
<dbReference type="GeneID" id="92758955"/>
<organism evidence="2 3">
    <name type="scientific">Corynebacterium glucuronolyticum</name>
    <dbReference type="NCBI Taxonomy" id="39791"/>
    <lineage>
        <taxon>Bacteria</taxon>
        <taxon>Bacillati</taxon>
        <taxon>Actinomycetota</taxon>
        <taxon>Actinomycetes</taxon>
        <taxon>Mycobacteriales</taxon>
        <taxon>Corynebacteriaceae</taxon>
        <taxon>Corynebacterium</taxon>
    </lineage>
</organism>
<dbReference type="InterPro" id="IPR010152">
    <property type="entry name" value="CRISPR-assoc_prot_Cas2_sub"/>
</dbReference>
<dbReference type="OrthoDB" id="8527479at2"/>
<dbReference type="Gene3D" id="3.30.70.240">
    <property type="match status" value="1"/>
</dbReference>
<evidence type="ECO:0000313" key="3">
    <source>
        <dbReference type="Proteomes" id="UP000596145"/>
    </source>
</evidence>
<protein>
    <submittedName>
        <fullName evidence="2">Type I-E CRISPR-associated endoribonuclease Cas2</fullName>
    </submittedName>
</protein>
<gene>
    <name evidence="2" type="primary">cas2e</name>
    <name evidence="2" type="ORF">I6I10_01805</name>
</gene>
<dbReference type="RefSeq" id="WP_040428981.1">
    <property type="nucleotide sequence ID" value="NZ_CP066007.1"/>
</dbReference>
<dbReference type="Pfam" id="PF09707">
    <property type="entry name" value="Cas_Cas2CT1978"/>
    <property type="match status" value="1"/>
</dbReference>
<dbReference type="NCBIfam" id="TIGR01873">
    <property type="entry name" value="cas_CT1978"/>
    <property type="match status" value="1"/>
</dbReference>
<accession>A0A7T4EG11</accession>
<evidence type="ECO:0000313" key="2">
    <source>
        <dbReference type="EMBL" id="QQB46704.1"/>
    </source>
</evidence>
<dbReference type="CDD" id="cd09755">
    <property type="entry name" value="Cas2_I-E"/>
    <property type="match status" value="1"/>
</dbReference>
<dbReference type="AlphaFoldDB" id="A0A7T4EG11"/>
<proteinExistence type="predicted"/>
<dbReference type="Proteomes" id="UP000596145">
    <property type="component" value="Chromosome"/>
</dbReference>
<evidence type="ECO:0000256" key="1">
    <source>
        <dbReference type="SAM" id="MobiDB-lite"/>
    </source>
</evidence>
<name>A0A7T4EG11_9CORY</name>
<feature type="region of interest" description="Disordered" evidence="1">
    <location>
        <begin position="87"/>
        <end position="113"/>
    </location>
</feature>
<dbReference type="EMBL" id="CP066007">
    <property type="protein sequence ID" value="QQB46704.1"/>
    <property type="molecule type" value="Genomic_DNA"/>
</dbReference>
<sequence length="113" mass="13153">MMVLVVTACPAGLRGDLTKWLFQISPTVFVGRPSARIREAIWKRTVELCKDGSAILVWSSDNEQGLEFRTHRTEWQPADYDGLTLIRRPARRPPPQRRTGWSKARNMYRSRKR</sequence>